<comment type="similarity">
    <text evidence="3">Belongs to the peptidase M1 family.</text>
</comment>
<keyword evidence="8" id="KW-0479">Metal-binding</keyword>
<feature type="domain" description="ERAP1-like C-terminal" evidence="15">
    <location>
        <begin position="507"/>
        <end position="809"/>
    </location>
</feature>
<dbReference type="Pfam" id="PF11838">
    <property type="entry name" value="ERAP1_C"/>
    <property type="match status" value="1"/>
</dbReference>
<proteinExistence type="inferred from homology"/>
<evidence type="ECO:0000256" key="1">
    <source>
        <dbReference type="ARBA" id="ARBA00000098"/>
    </source>
</evidence>
<keyword evidence="17" id="KW-1185">Reference proteome</keyword>
<evidence type="ECO:0000256" key="6">
    <source>
        <dbReference type="ARBA" id="ARBA00022438"/>
    </source>
</evidence>
<dbReference type="InterPro" id="IPR050344">
    <property type="entry name" value="Peptidase_M1_aminopeptidases"/>
</dbReference>
<evidence type="ECO:0000256" key="13">
    <source>
        <dbReference type="ARBA" id="ARBA00031533"/>
    </source>
</evidence>
<dbReference type="GO" id="GO:0006508">
    <property type="term" value="P:proteolysis"/>
    <property type="evidence" value="ECO:0007669"/>
    <property type="project" value="UniProtKB-KW"/>
</dbReference>
<dbReference type="SUPFAM" id="SSF63737">
    <property type="entry name" value="Leukotriene A4 hydrolase N-terminal domain"/>
    <property type="match status" value="1"/>
</dbReference>
<dbReference type="PANTHER" id="PTHR11533">
    <property type="entry name" value="PROTEASE M1 ZINC METALLOPROTEASE"/>
    <property type="match status" value="1"/>
</dbReference>
<gene>
    <name evidence="16" type="ORF">BN13_90001</name>
</gene>
<evidence type="ECO:0000256" key="2">
    <source>
        <dbReference type="ARBA" id="ARBA00001947"/>
    </source>
</evidence>
<dbReference type="GO" id="GO:0005737">
    <property type="term" value="C:cytoplasm"/>
    <property type="evidence" value="ECO:0007669"/>
    <property type="project" value="TreeGrafter"/>
</dbReference>
<dbReference type="CDD" id="cd09602">
    <property type="entry name" value="M1_APN"/>
    <property type="match status" value="1"/>
</dbReference>
<keyword evidence="10" id="KW-0862">Zinc</keyword>
<dbReference type="InterPro" id="IPR012778">
    <property type="entry name" value="Pept_M1_aminopeptidase"/>
</dbReference>
<comment type="caution">
    <text evidence="16">The sequence shown here is derived from an EMBL/GenBank/DDBJ whole genome shotgun (WGS) entry which is preliminary data.</text>
</comment>
<keyword evidence="11" id="KW-0482">Metalloprotease</keyword>
<dbReference type="EMBL" id="CAJC01000205">
    <property type="protein sequence ID" value="CCI54917.1"/>
    <property type="molecule type" value="Genomic_DNA"/>
</dbReference>
<dbReference type="GO" id="GO:0016285">
    <property type="term" value="F:alanyl aminopeptidase activity"/>
    <property type="evidence" value="ECO:0007669"/>
    <property type="project" value="UniProtKB-EC"/>
</dbReference>
<dbReference type="GO" id="GO:0043171">
    <property type="term" value="P:peptide catabolic process"/>
    <property type="evidence" value="ECO:0007669"/>
    <property type="project" value="TreeGrafter"/>
</dbReference>
<dbReference type="NCBIfam" id="TIGR02412">
    <property type="entry name" value="pepN_strep_liv"/>
    <property type="match status" value="1"/>
</dbReference>
<evidence type="ECO:0000256" key="5">
    <source>
        <dbReference type="ARBA" id="ARBA00015611"/>
    </source>
</evidence>
<evidence type="ECO:0000313" key="17">
    <source>
        <dbReference type="Proteomes" id="UP000035720"/>
    </source>
</evidence>
<evidence type="ECO:0000256" key="7">
    <source>
        <dbReference type="ARBA" id="ARBA00022670"/>
    </source>
</evidence>
<keyword evidence="6 16" id="KW-0031">Aminopeptidase</keyword>
<dbReference type="GO" id="GO:0016020">
    <property type="term" value="C:membrane"/>
    <property type="evidence" value="ECO:0007669"/>
    <property type="project" value="TreeGrafter"/>
</dbReference>
<keyword evidence="7" id="KW-0645">Protease</keyword>
<dbReference type="Proteomes" id="UP000035720">
    <property type="component" value="Unassembled WGS sequence"/>
</dbReference>
<dbReference type="STRING" id="1193518.BN13_90001"/>
<dbReference type="InterPro" id="IPR014782">
    <property type="entry name" value="Peptidase_M1_dom"/>
</dbReference>
<evidence type="ECO:0000256" key="3">
    <source>
        <dbReference type="ARBA" id="ARBA00010136"/>
    </source>
</evidence>
<comment type="cofactor">
    <cofactor evidence="2">
        <name>Zn(2+)</name>
        <dbReference type="ChEBI" id="CHEBI:29105"/>
    </cofactor>
</comment>
<dbReference type="InterPro" id="IPR027268">
    <property type="entry name" value="Peptidase_M4/M1_CTD_sf"/>
</dbReference>
<comment type="catalytic activity">
    <reaction evidence="1">
        <text>Release of an N-terminal amino acid, Xaa-|-Yaa- from a peptide, amide or arylamide. Xaa is preferably Ala, but may be most amino acids including Pro (slow action). When a terminal hydrophobic residue is followed by a prolyl residue, the two may be released as an intact Xaa-Pro dipeptide.</text>
        <dbReference type="EC" id="3.4.11.2"/>
    </reaction>
</comment>
<evidence type="ECO:0000256" key="8">
    <source>
        <dbReference type="ARBA" id="ARBA00022723"/>
    </source>
</evidence>
<dbReference type="OrthoDB" id="100605at2"/>
<dbReference type="AlphaFoldDB" id="A0A077MGX1"/>
<dbReference type="PRINTS" id="PR00756">
    <property type="entry name" value="ALADIPTASE"/>
</dbReference>
<evidence type="ECO:0000256" key="11">
    <source>
        <dbReference type="ARBA" id="ARBA00023049"/>
    </source>
</evidence>
<dbReference type="PANTHER" id="PTHR11533:SF174">
    <property type="entry name" value="PUROMYCIN-SENSITIVE AMINOPEPTIDASE-RELATED"/>
    <property type="match status" value="1"/>
</dbReference>
<dbReference type="SUPFAM" id="SSF55486">
    <property type="entry name" value="Metalloproteases ('zincins'), catalytic domain"/>
    <property type="match status" value="1"/>
</dbReference>
<dbReference type="Pfam" id="PF01433">
    <property type="entry name" value="Peptidase_M1"/>
    <property type="match status" value="1"/>
</dbReference>
<dbReference type="MEROPS" id="M01.012"/>
<name>A0A077MGX1_9MICO</name>
<dbReference type="InterPro" id="IPR001930">
    <property type="entry name" value="Peptidase_M1"/>
</dbReference>
<dbReference type="InterPro" id="IPR042097">
    <property type="entry name" value="Aminopeptidase_N-like_N_sf"/>
</dbReference>
<reference evidence="16 17" key="1">
    <citation type="journal article" date="2013" name="ISME J.">
        <title>A metabolic model for members of the genus Tetrasphaera involved in enhanced biological phosphorus removal.</title>
        <authorList>
            <person name="Kristiansen R."/>
            <person name="Nguyen H.T.T."/>
            <person name="Saunders A.M."/>
            <person name="Nielsen J.L."/>
            <person name="Wimmer R."/>
            <person name="Le V.Q."/>
            <person name="McIlroy S.J."/>
            <person name="Petrovski S."/>
            <person name="Seviour R.J."/>
            <person name="Calteau A."/>
            <person name="Nielsen K.L."/>
            <person name="Nielsen P.H."/>
        </authorList>
    </citation>
    <scope>NUCLEOTIDE SEQUENCE [LARGE SCALE GENOMIC DNA]</scope>
    <source>
        <strain evidence="16 17">Ben 74</strain>
    </source>
</reference>
<keyword evidence="9" id="KW-0378">Hydrolase</keyword>
<evidence type="ECO:0000256" key="9">
    <source>
        <dbReference type="ARBA" id="ARBA00022801"/>
    </source>
</evidence>
<dbReference type="EC" id="3.4.11.2" evidence="4"/>
<protein>
    <recommendedName>
        <fullName evidence="5">Aminopeptidase N</fullName>
        <ecNumber evidence="4">3.4.11.2</ecNumber>
    </recommendedName>
    <alternativeName>
        <fullName evidence="12">Alanine aminopeptidase</fullName>
    </alternativeName>
    <alternativeName>
        <fullName evidence="13">Lysyl aminopeptidase</fullName>
    </alternativeName>
</protein>
<evidence type="ECO:0000256" key="12">
    <source>
        <dbReference type="ARBA" id="ARBA00029811"/>
    </source>
</evidence>
<dbReference type="GO" id="GO:0008270">
    <property type="term" value="F:zinc ion binding"/>
    <property type="evidence" value="ECO:0007669"/>
    <property type="project" value="InterPro"/>
</dbReference>
<accession>A0A077MGX1</accession>
<dbReference type="Gene3D" id="1.10.390.10">
    <property type="entry name" value="Neutral Protease Domain 2"/>
    <property type="match status" value="1"/>
</dbReference>
<dbReference type="Gene3D" id="2.60.40.1730">
    <property type="entry name" value="tricorn interacting facor f3 domain"/>
    <property type="match status" value="1"/>
</dbReference>
<sequence length="824" mass="90000">MPASLTRTEARARARAITVDAMEVSLDLRGDDRTFASRTTIRFTATEDSTFVDLRPRTLHRIALDGTELDVAALADGRFPLTGLGGTHVLDVEATMAFSTDGQGLHRSVDPADDEVYIYGHMFLDAAPTVFACFDQPDLKAPYTVRVEAPPTWRVLGNGAARHTGEGVWELATTAPLATYFVTICAGPWVSVETEYDGIPLGIHARASLEAALHAQAEQILTVTRQSFDYYHRLFGIRYPFGEYHQVFAPEFNAGAMENPGCVTIRDIYLFRGAATNDEILTRSNTIAHEMAHMWFGDLVTMRWWDDLWLNESFAEYMAHRTCVEATEFTEAWVDSTMARKLWGHAAERAPSRHPVAGSAAPTAQAALNNFDGIAYAKGSAVLRQLITFIGDDAFVAGVREYLTSLAFGNGELADFLAAMGRASGRDLSEWSRVWLETEGLDDLSAFQATGRVARSTPDYVPRVRRPHTFDIAGFTSGTEVFRVRGTLTKATQRWPELLDAARADIVLPNASDLTWAVSSLDGETLANLPHGLASIPDVQARAIAWLALLDGMYAARIDPRDVLTCVGRAWPVESNESILNRVSAQVIGRILPVFLPPGEVGGARAEVAAAAAELLRGAPTQGGRLIAARLFVQTVDDVALLRAWLSGEALPEALADDSDFRWYVVRALAALGAMDAEEIEYFQRVDDSLAGQQSALSALAMRPTAEAKAWAWRELTENRDRSNYDLNAIASAFWTTPDLDLVRPYASRYFTDIPALASWLGEDALGNVAALAYPLRLVEPETLDLCRALLSRTDLSPAVARSVVDAQSKLAEALASRAAFPSP</sequence>
<dbReference type="InterPro" id="IPR024571">
    <property type="entry name" value="ERAP1-like_C_dom"/>
</dbReference>
<evidence type="ECO:0000259" key="14">
    <source>
        <dbReference type="Pfam" id="PF01433"/>
    </source>
</evidence>
<organism evidence="16 17">
    <name type="scientific">Nostocoides jenkinsii Ben 74</name>
    <dbReference type="NCBI Taxonomy" id="1193518"/>
    <lineage>
        <taxon>Bacteria</taxon>
        <taxon>Bacillati</taxon>
        <taxon>Actinomycetota</taxon>
        <taxon>Actinomycetes</taxon>
        <taxon>Micrococcales</taxon>
        <taxon>Intrasporangiaceae</taxon>
        <taxon>Nostocoides</taxon>
    </lineage>
</organism>
<feature type="domain" description="Peptidase M1 membrane alanine aminopeptidase" evidence="14">
    <location>
        <begin position="222"/>
        <end position="435"/>
    </location>
</feature>
<evidence type="ECO:0000256" key="4">
    <source>
        <dbReference type="ARBA" id="ARBA00012564"/>
    </source>
</evidence>
<evidence type="ECO:0000256" key="10">
    <source>
        <dbReference type="ARBA" id="ARBA00022833"/>
    </source>
</evidence>
<dbReference type="GO" id="GO:0042277">
    <property type="term" value="F:peptide binding"/>
    <property type="evidence" value="ECO:0007669"/>
    <property type="project" value="TreeGrafter"/>
</dbReference>
<dbReference type="RefSeq" id="WP_084733524.1">
    <property type="nucleotide sequence ID" value="NZ_HF571038.1"/>
</dbReference>
<evidence type="ECO:0000313" key="16">
    <source>
        <dbReference type="EMBL" id="CCI54917.1"/>
    </source>
</evidence>
<dbReference type="GO" id="GO:0070006">
    <property type="term" value="F:metalloaminopeptidase activity"/>
    <property type="evidence" value="ECO:0007669"/>
    <property type="project" value="TreeGrafter"/>
</dbReference>
<dbReference type="GO" id="GO:0005615">
    <property type="term" value="C:extracellular space"/>
    <property type="evidence" value="ECO:0007669"/>
    <property type="project" value="TreeGrafter"/>
</dbReference>
<evidence type="ECO:0000259" key="15">
    <source>
        <dbReference type="Pfam" id="PF11838"/>
    </source>
</evidence>